<feature type="transmembrane region" description="Helical" evidence="1">
    <location>
        <begin position="77"/>
        <end position="99"/>
    </location>
</feature>
<evidence type="ECO:0000313" key="2">
    <source>
        <dbReference type="EMBL" id="KAH8083349.1"/>
    </source>
</evidence>
<reference evidence="2" key="1">
    <citation type="journal article" date="2021" name="New Phytol.">
        <title>Evolutionary innovations through gain and loss of genes in the ectomycorrhizal Boletales.</title>
        <authorList>
            <person name="Wu G."/>
            <person name="Miyauchi S."/>
            <person name="Morin E."/>
            <person name="Kuo A."/>
            <person name="Drula E."/>
            <person name="Varga T."/>
            <person name="Kohler A."/>
            <person name="Feng B."/>
            <person name="Cao Y."/>
            <person name="Lipzen A."/>
            <person name="Daum C."/>
            <person name="Hundley H."/>
            <person name="Pangilinan J."/>
            <person name="Johnson J."/>
            <person name="Barry K."/>
            <person name="LaButti K."/>
            <person name="Ng V."/>
            <person name="Ahrendt S."/>
            <person name="Min B."/>
            <person name="Choi I.G."/>
            <person name="Park H."/>
            <person name="Plett J.M."/>
            <person name="Magnuson J."/>
            <person name="Spatafora J.W."/>
            <person name="Nagy L.G."/>
            <person name="Henrissat B."/>
            <person name="Grigoriev I.V."/>
            <person name="Yang Z.L."/>
            <person name="Xu J."/>
            <person name="Martin F.M."/>
        </authorList>
    </citation>
    <scope>NUCLEOTIDE SEQUENCE</scope>
    <source>
        <strain evidence="2">KKN 215</strain>
    </source>
</reference>
<dbReference type="AlphaFoldDB" id="A0A8K0UH54"/>
<keyword evidence="3" id="KW-1185">Reference proteome</keyword>
<protein>
    <submittedName>
        <fullName evidence="2">Uncharacterized protein</fullName>
    </submittedName>
</protein>
<gene>
    <name evidence="2" type="ORF">BXZ70DRAFT_581955</name>
</gene>
<keyword evidence="1" id="KW-0812">Transmembrane</keyword>
<dbReference type="EMBL" id="JAEVFJ010000048">
    <property type="protein sequence ID" value="KAH8083349.1"/>
    <property type="molecule type" value="Genomic_DNA"/>
</dbReference>
<sequence length="104" mass="11377">MIVGEEGPNLEVFSLTHSMCGDVFCVCFSFHDGDGPPYNVIAVIPFCSVCVALHGIPTPPTHTCTIIFYPHTCRLHSLLACLLIMIITMCSFHLFSLFIGSQVT</sequence>
<name>A0A8K0UH54_9AGAR</name>
<evidence type="ECO:0000256" key="1">
    <source>
        <dbReference type="SAM" id="Phobius"/>
    </source>
</evidence>
<comment type="caution">
    <text evidence="2">The sequence shown here is derived from an EMBL/GenBank/DDBJ whole genome shotgun (WGS) entry which is preliminary data.</text>
</comment>
<feature type="transmembrane region" description="Helical" evidence="1">
    <location>
        <begin position="38"/>
        <end position="56"/>
    </location>
</feature>
<dbReference type="Proteomes" id="UP000813824">
    <property type="component" value="Unassembled WGS sequence"/>
</dbReference>
<keyword evidence="1" id="KW-1133">Transmembrane helix</keyword>
<accession>A0A8K0UH54</accession>
<keyword evidence="1" id="KW-0472">Membrane</keyword>
<evidence type="ECO:0000313" key="3">
    <source>
        <dbReference type="Proteomes" id="UP000813824"/>
    </source>
</evidence>
<proteinExistence type="predicted"/>
<organism evidence="2 3">
    <name type="scientific">Cristinia sonorae</name>
    <dbReference type="NCBI Taxonomy" id="1940300"/>
    <lineage>
        <taxon>Eukaryota</taxon>
        <taxon>Fungi</taxon>
        <taxon>Dikarya</taxon>
        <taxon>Basidiomycota</taxon>
        <taxon>Agaricomycotina</taxon>
        <taxon>Agaricomycetes</taxon>
        <taxon>Agaricomycetidae</taxon>
        <taxon>Agaricales</taxon>
        <taxon>Pleurotineae</taxon>
        <taxon>Stephanosporaceae</taxon>
        <taxon>Cristinia</taxon>
    </lineage>
</organism>